<sequence length="277" mass="29678">MLRRARPGPAPSAVTAGTGRPPEPRWSYPETCPARFQPVYGNHEDAPATVREGHWILFTRDRRGLFPTPPTPGPRAPPRPFSEQWPTAAGATGRVDVRPLGTEIVPEPRARVRPARAHRGPRVRRRAGRGGAARGTSGGEHSQARQGSPGRRRHHTGQSGTGARRGPPRRRTARERAPDAPSGVDAAPRAPGGAKAAGRREAARMGRYQPIRAGGGRSVRGGRAGRPRVPLERAGGPADESEHGIGTELGRRGIARRRDLTGHGHRHPPDLGPRSTS</sequence>
<accession>A0A3N1HH79</accession>
<feature type="compositionally biased region" description="Pro residues" evidence="1">
    <location>
        <begin position="67"/>
        <end position="80"/>
    </location>
</feature>
<dbReference type="EMBL" id="RJKM01000001">
    <property type="protein sequence ID" value="ROP41672.1"/>
    <property type="molecule type" value="Genomic_DNA"/>
</dbReference>
<gene>
    <name evidence="2" type="ORF">EDD40_7108</name>
</gene>
<protein>
    <submittedName>
        <fullName evidence="2">Uncharacterized protein</fullName>
    </submittedName>
</protein>
<feature type="compositionally biased region" description="Gly residues" evidence="1">
    <location>
        <begin position="213"/>
        <end position="224"/>
    </location>
</feature>
<name>A0A3N1HH79_9PSEU</name>
<proteinExistence type="predicted"/>
<feature type="region of interest" description="Disordered" evidence="1">
    <location>
        <begin position="1"/>
        <end position="30"/>
    </location>
</feature>
<evidence type="ECO:0000313" key="2">
    <source>
        <dbReference type="EMBL" id="ROP41672.1"/>
    </source>
</evidence>
<comment type="caution">
    <text evidence="2">The sequence shown here is derived from an EMBL/GenBank/DDBJ whole genome shotgun (WGS) entry which is preliminary data.</text>
</comment>
<evidence type="ECO:0000313" key="3">
    <source>
        <dbReference type="Proteomes" id="UP000268727"/>
    </source>
</evidence>
<evidence type="ECO:0000256" key="1">
    <source>
        <dbReference type="SAM" id="MobiDB-lite"/>
    </source>
</evidence>
<feature type="region of interest" description="Disordered" evidence="1">
    <location>
        <begin position="61"/>
        <end position="277"/>
    </location>
</feature>
<dbReference type="Proteomes" id="UP000268727">
    <property type="component" value="Unassembled WGS sequence"/>
</dbReference>
<organism evidence="2 3">
    <name type="scientific">Saccharothrix texasensis</name>
    <dbReference type="NCBI Taxonomy" id="103734"/>
    <lineage>
        <taxon>Bacteria</taxon>
        <taxon>Bacillati</taxon>
        <taxon>Actinomycetota</taxon>
        <taxon>Actinomycetes</taxon>
        <taxon>Pseudonocardiales</taxon>
        <taxon>Pseudonocardiaceae</taxon>
        <taxon>Saccharothrix</taxon>
    </lineage>
</organism>
<feature type="compositionally biased region" description="Low complexity" evidence="1">
    <location>
        <begin position="186"/>
        <end position="196"/>
    </location>
</feature>
<keyword evidence="3" id="KW-1185">Reference proteome</keyword>
<feature type="compositionally biased region" description="Basic and acidic residues" evidence="1">
    <location>
        <begin position="240"/>
        <end position="262"/>
    </location>
</feature>
<dbReference type="AlphaFoldDB" id="A0A3N1HH79"/>
<feature type="compositionally biased region" description="Gly residues" evidence="1">
    <location>
        <begin position="129"/>
        <end position="138"/>
    </location>
</feature>
<reference evidence="2 3" key="1">
    <citation type="submission" date="2018-11" db="EMBL/GenBank/DDBJ databases">
        <title>Sequencing the genomes of 1000 actinobacteria strains.</title>
        <authorList>
            <person name="Klenk H.-P."/>
        </authorList>
    </citation>
    <scope>NUCLEOTIDE SEQUENCE [LARGE SCALE GENOMIC DNA]</scope>
    <source>
        <strain evidence="2 3">DSM 44231</strain>
    </source>
</reference>
<feature type="compositionally biased region" description="Basic residues" evidence="1">
    <location>
        <begin position="111"/>
        <end position="128"/>
    </location>
</feature>